<dbReference type="EMBL" id="PVFZ01000038">
    <property type="protein sequence ID" value="PRF23197.1"/>
    <property type="molecule type" value="Genomic_DNA"/>
</dbReference>
<accession>A0A8E2URJ4</accession>
<organism evidence="2 3">
    <name type="scientific">Burkholderia multivorans</name>
    <dbReference type="NCBI Taxonomy" id="87883"/>
    <lineage>
        <taxon>Bacteria</taxon>
        <taxon>Pseudomonadati</taxon>
        <taxon>Pseudomonadota</taxon>
        <taxon>Betaproteobacteria</taxon>
        <taxon>Burkholderiales</taxon>
        <taxon>Burkholderiaceae</taxon>
        <taxon>Burkholderia</taxon>
        <taxon>Burkholderia cepacia complex</taxon>
    </lineage>
</organism>
<comment type="caution">
    <text evidence="2">The sequence shown here is derived from an EMBL/GenBank/DDBJ whole genome shotgun (WGS) entry which is preliminary data.</text>
</comment>
<evidence type="ECO:0000259" key="1">
    <source>
        <dbReference type="Pfam" id="PF20598"/>
    </source>
</evidence>
<dbReference type="Proteomes" id="UP000237686">
    <property type="component" value="Unassembled WGS sequence"/>
</dbReference>
<evidence type="ECO:0000313" key="2">
    <source>
        <dbReference type="EMBL" id="PRF23197.1"/>
    </source>
</evidence>
<protein>
    <recommendedName>
        <fullName evidence="1">DUF6795 domain-containing protein</fullName>
    </recommendedName>
</protein>
<name>A0A8E2URJ4_9BURK</name>
<sequence length="133" mass="14929">MGVFDRLVLFSEVHGTVLKDGKPVAGAELIQKVVWSDDANEIPPQRAITDEGGNFSLPVIERRAGLLRLIPAQPIMLQKILIRYQGAEYIAWQHSKTSYNANTELDGRPIRLVCELSRRPDYEGKHYGICKAV</sequence>
<dbReference type="Pfam" id="PF20598">
    <property type="entry name" value="DUF6795"/>
    <property type="match status" value="1"/>
</dbReference>
<dbReference type="AlphaFoldDB" id="A0A8E2URJ4"/>
<proteinExistence type="predicted"/>
<gene>
    <name evidence="2" type="ORF">C6P98_13950</name>
</gene>
<feature type="domain" description="DUF6795" evidence="1">
    <location>
        <begin position="13"/>
        <end position="118"/>
    </location>
</feature>
<dbReference type="RefSeq" id="WP_105767896.1">
    <property type="nucleotide sequence ID" value="NZ_CP090714.1"/>
</dbReference>
<evidence type="ECO:0000313" key="3">
    <source>
        <dbReference type="Proteomes" id="UP000237686"/>
    </source>
</evidence>
<dbReference type="InterPro" id="IPR046474">
    <property type="entry name" value="DUF6795"/>
</dbReference>
<reference evidence="2 3" key="1">
    <citation type="submission" date="2018-03" db="EMBL/GenBank/DDBJ databases">
        <authorList>
            <person name="Nguyen K."/>
            <person name="Fouts D."/>
            <person name="Sutton G."/>
        </authorList>
    </citation>
    <scope>NUCLEOTIDE SEQUENCE [LARGE SCALE GENOMIC DNA]</scope>
    <source>
        <strain evidence="2 3">AU17135</strain>
    </source>
</reference>